<evidence type="ECO:0000256" key="2">
    <source>
        <dbReference type="SAM" id="SignalP"/>
    </source>
</evidence>
<accession>A0A3M3JS55</accession>
<dbReference type="EMBL" id="RBOV01000098">
    <property type="protein sequence ID" value="RMN13517.1"/>
    <property type="molecule type" value="Genomic_DNA"/>
</dbReference>
<reference evidence="3 4" key="1">
    <citation type="submission" date="2018-08" db="EMBL/GenBank/DDBJ databases">
        <title>Recombination of ecologically and evolutionarily significant loci maintains genetic cohesion in the Pseudomonas syringae species complex.</title>
        <authorList>
            <person name="Dillon M."/>
            <person name="Thakur S."/>
            <person name="Almeida R.N.D."/>
            <person name="Weir B.S."/>
            <person name="Guttman D.S."/>
        </authorList>
    </citation>
    <scope>NUCLEOTIDE SEQUENCE [LARGE SCALE GENOMIC DNA]</scope>
    <source>
        <strain evidence="3 4">ICMP 12341</strain>
    </source>
</reference>
<dbReference type="AlphaFoldDB" id="A0A3M3JS55"/>
<dbReference type="Proteomes" id="UP000271468">
    <property type="component" value="Unassembled WGS sequence"/>
</dbReference>
<name>A0A3M3JS55_9PSED</name>
<proteinExistence type="predicted"/>
<organism evidence="3 4">
    <name type="scientific">Pseudomonas syringae pv. coriandricola</name>
    <dbReference type="NCBI Taxonomy" id="264453"/>
    <lineage>
        <taxon>Bacteria</taxon>
        <taxon>Pseudomonadati</taxon>
        <taxon>Pseudomonadota</taxon>
        <taxon>Gammaproteobacteria</taxon>
        <taxon>Pseudomonadales</taxon>
        <taxon>Pseudomonadaceae</taxon>
        <taxon>Pseudomonas</taxon>
    </lineage>
</organism>
<gene>
    <name evidence="3" type="ORF">ALQ65_200152</name>
</gene>
<feature type="signal peptide" evidence="2">
    <location>
        <begin position="1"/>
        <end position="22"/>
    </location>
</feature>
<evidence type="ECO:0000313" key="4">
    <source>
        <dbReference type="Proteomes" id="UP000271468"/>
    </source>
</evidence>
<protein>
    <submittedName>
        <fullName evidence="3">Uncharacterized protein</fullName>
    </submittedName>
</protein>
<sequence length="106" mass="11991">MKTALVFTAVVGLFTVAATATASEFDFKWNDKNDMRGAYTMCSTTGFTQGDCPEVYQKCWQPPMVYRKKHKLKTYCTGTPNFTSTDSDRDRALEEGSKRAKEMYGE</sequence>
<dbReference type="RefSeq" id="WP_122234951.1">
    <property type="nucleotide sequence ID" value="NZ_RBOV01000098.1"/>
</dbReference>
<feature type="region of interest" description="Disordered" evidence="1">
    <location>
        <begin position="79"/>
        <end position="106"/>
    </location>
</feature>
<evidence type="ECO:0000313" key="3">
    <source>
        <dbReference type="EMBL" id="RMN13517.1"/>
    </source>
</evidence>
<comment type="caution">
    <text evidence="3">The sequence shown here is derived from an EMBL/GenBank/DDBJ whole genome shotgun (WGS) entry which is preliminary data.</text>
</comment>
<keyword evidence="2" id="KW-0732">Signal</keyword>
<feature type="compositionally biased region" description="Basic and acidic residues" evidence="1">
    <location>
        <begin position="86"/>
        <end position="106"/>
    </location>
</feature>
<feature type="chain" id="PRO_5017992924" evidence="2">
    <location>
        <begin position="23"/>
        <end position="106"/>
    </location>
</feature>
<evidence type="ECO:0000256" key="1">
    <source>
        <dbReference type="SAM" id="MobiDB-lite"/>
    </source>
</evidence>